<gene>
    <name evidence="1" type="ORF">EVOR1521_LOCUS7234</name>
</gene>
<accession>A0AA36I245</accession>
<protein>
    <submittedName>
        <fullName evidence="1">Uncharacterized protein</fullName>
    </submittedName>
</protein>
<evidence type="ECO:0000313" key="1">
    <source>
        <dbReference type="EMBL" id="CAJ1378832.1"/>
    </source>
</evidence>
<organism evidence="1 2">
    <name type="scientific">Effrenium voratum</name>
    <dbReference type="NCBI Taxonomy" id="2562239"/>
    <lineage>
        <taxon>Eukaryota</taxon>
        <taxon>Sar</taxon>
        <taxon>Alveolata</taxon>
        <taxon>Dinophyceae</taxon>
        <taxon>Suessiales</taxon>
        <taxon>Symbiodiniaceae</taxon>
        <taxon>Effrenium</taxon>
    </lineage>
</organism>
<comment type="caution">
    <text evidence="1">The sequence shown here is derived from an EMBL/GenBank/DDBJ whole genome shotgun (WGS) entry which is preliminary data.</text>
</comment>
<dbReference type="Proteomes" id="UP001178507">
    <property type="component" value="Unassembled WGS sequence"/>
</dbReference>
<proteinExistence type="predicted"/>
<reference evidence="1" key="1">
    <citation type="submission" date="2023-08" db="EMBL/GenBank/DDBJ databases">
        <authorList>
            <person name="Chen Y."/>
            <person name="Shah S."/>
            <person name="Dougan E. K."/>
            <person name="Thang M."/>
            <person name="Chan C."/>
        </authorList>
    </citation>
    <scope>NUCLEOTIDE SEQUENCE</scope>
</reference>
<dbReference type="AlphaFoldDB" id="A0AA36I245"/>
<dbReference type="EMBL" id="CAUJNA010000571">
    <property type="protein sequence ID" value="CAJ1378832.1"/>
    <property type="molecule type" value="Genomic_DNA"/>
</dbReference>
<keyword evidence="2" id="KW-1185">Reference proteome</keyword>
<evidence type="ECO:0000313" key="2">
    <source>
        <dbReference type="Proteomes" id="UP001178507"/>
    </source>
</evidence>
<name>A0AA36I245_9DINO</name>
<sequence length="246" mass="27060">MQDKLIGKFKLRTRCLTADGKRSETTQEFQGGLEGLLISGNPAPDIKDGQHYQPQSKTFPAFDSWTAEGVAQLTIADAHDITFHDSVKTSDLTMFARSMRARPTSLSFCSFSLIVDGKPQTVKQLMADQIQQWLVCFEPSGAARTRDLALVPLDAGFIRGSVLARSGRGVGCAPDLRTWDPAHTVEMARLAELRHTEVLRRSAERHLARGVSLPRLRCEVGMEESKFLRRAGAPVPSHLSSGMVKA</sequence>